<dbReference type="InterPro" id="IPR050482">
    <property type="entry name" value="Sensor_HK_TwoCompSys"/>
</dbReference>
<dbReference type="Proteomes" id="UP000182584">
    <property type="component" value="Unassembled WGS sequence"/>
</dbReference>
<evidence type="ECO:0000256" key="8">
    <source>
        <dbReference type="ARBA" id="ARBA00023012"/>
    </source>
</evidence>
<dbReference type="EMBL" id="FOGJ01000012">
    <property type="protein sequence ID" value="SER85337.1"/>
    <property type="molecule type" value="Genomic_DNA"/>
</dbReference>
<dbReference type="InterPro" id="IPR036890">
    <property type="entry name" value="HATPase_C_sf"/>
</dbReference>
<sequence>MLYDVIIRLLAAAGLITIANANGITTSSVVVSVCIFLILEVSLLFNDKRVYSFVTLIPFVIAGAYAWGDPYDTLKLWAIVILGAFTAVSIILYEIMMKYKTLLFRTRDDSKELEDMLEDKNRRLMSEQDQQVHLATLAERNRIAREIHDNVGHLLSRAILLLGAIKTVNKDDSISSQLEMLAGTLDESMEKMRASVHDLHDDSIDLKKNFDDIIGELKDYKVLADLDLDESVPTKIKLSLIGILKEAVTNILKHSSADTVSIILQRNYSFCSLSVTDNGHLSAAQKEKISSGTLDGIGLENIRNRARSLGGDAYFYTNDGFTVFARLPINDPQGPK</sequence>
<feature type="transmembrane region" description="Helical" evidence="9">
    <location>
        <begin position="74"/>
        <end position="95"/>
    </location>
</feature>
<keyword evidence="4" id="KW-0808">Transferase</keyword>
<feature type="domain" description="Signal transduction histidine kinase subgroup 3 dimerisation and phosphoacceptor" evidence="11">
    <location>
        <begin position="139"/>
        <end position="202"/>
    </location>
</feature>
<dbReference type="EC" id="2.7.13.3" evidence="2"/>
<keyword evidence="9" id="KW-0472">Membrane</keyword>
<organism evidence="12 13">
    <name type="scientific">Butyrivibrio fibrisolvens</name>
    <dbReference type="NCBI Taxonomy" id="831"/>
    <lineage>
        <taxon>Bacteria</taxon>
        <taxon>Bacillati</taxon>
        <taxon>Bacillota</taxon>
        <taxon>Clostridia</taxon>
        <taxon>Lachnospirales</taxon>
        <taxon>Lachnospiraceae</taxon>
        <taxon>Butyrivibrio</taxon>
    </lineage>
</organism>
<dbReference type="Gene3D" id="1.20.5.1930">
    <property type="match status" value="1"/>
</dbReference>
<dbReference type="SUPFAM" id="SSF55874">
    <property type="entry name" value="ATPase domain of HSP90 chaperone/DNA topoisomerase II/histidine kinase"/>
    <property type="match status" value="1"/>
</dbReference>
<evidence type="ECO:0000256" key="1">
    <source>
        <dbReference type="ARBA" id="ARBA00000085"/>
    </source>
</evidence>
<dbReference type="Gene3D" id="3.30.565.10">
    <property type="entry name" value="Histidine kinase-like ATPase, C-terminal domain"/>
    <property type="match status" value="1"/>
</dbReference>
<dbReference type="InterPro" id="IPR011712">
    <property type="entry name" value="Sig_transdc_His_kin_sub3_dim/P"/>
</dbReference>
<dbReference type="PANTHER" id="PTHR24421:SF10">
    <property type="entry name" value="NITRATE_NITRITE SENSOR PROTEIN NARQ"/>
    <property type="match status" value="1"/>
</dbReference>
<evidence type="ECO:0000256" key="9">
    <source>
        <dbReference type="SAM" id="Phobius"/>
    </source>
</evidence>
<dbReference type="OrthoDB" id="9781904at2"/>
<evidence type="ECO:0000313" key="13">
    <source>
        <dbReference type="Proteomes" id="UP000182584"/>
    </source>
</evidence>
<dbReference type="GO" id="GO:0046983">
    <property type="term" value="F:protein dimerization activity"/>
    <property type="evidence" value="ECO:0007669"/>
    <property type="project" value="InterPro"/>
</dbReference>
<comment type="catalytic activity">
    <reaction evidence="1">
        <text>ATP + protein L-histidine = ADP + protein N-phospho-L-histidine.</text>
        <dbReference type="EC" id="2.7.13.3"/>
    </reaction>
</comment>
<keyword evidence="9" id="KW-0812">Transmembrane</keyword>
<keyword evidence="6 12" id="KW-0418">Kinase</keyword>
<dbReference type="GO" id="GO:0000155">
    <property type="term" value="F:phosphorelay sensor kinase activity"/>
    <property type="evidence" value="ECO:0007669"/>
    <property type="project" value="InterPro"/>
</dbReference>
<evidence type="ECO:0000256" key="7">
    <source>
        <dbReference type="ARBA" id="ARBA00022840"/>
    </source>
</evidence>
<keyword evidence="7" id="KW-0067">ATP-binding</keyword>
<dbReference type="Pfam" id="PF02518">
    <property type="entry name" value="HATPase_c"/>
    <property type="match status" value="1"/>
</dbReference>
<accession>A0A1H9SK69</accession>
<dbReference type="CDD" id="cd16917">
    <property type="entry name" value="HATPase_UhpB-NarQ-NarX-like"/>
    <property type="match status" value="1"/>
</dbReference>
<protein>
    <recommendedName>
        <fullName evidence="2">histidine kinase</fullName>
        <ecNumber evidence="2">2.7.13.3</ecNumber>
    </recommendedName>
</protein>
<dbReference type="GO" id="GO:0016020">
    <property type="term" value="C:membrane"/>
    <property type="evidence" value="ECO:0007669"/>
    <property type="project" value="InterPro"/>
</dbReference>
<evidence type="ECO:0000259" key="10">
    <source>
        <dbReference type="Pfam" id="PF02518"/>
    </source>
</evidence>
<dbReference type="eggNOG" id="COG4585">
    <property type="taxonomic scope" value="Bacteria"/>
</dbReference>
<dbReference type="PANTHER" id="PTHR24421">
    <property type="entry name" value="NITRATE/NITRITE SENSOR PROTEIN NARX-RELATED"/>
    <property type="match status" value="1"/>
</dbReference>
<proteinExistence type="predicted"/>
<dbReference type="Pfam" id="PF07730">
    <property type="entry name" value="HisKA_3"/>
    <property type="match status" value="1"/>
</dbReference>
<reference evidence="12 13" key="1">
    <citation type="submission" date="2016-10" db="EMBL/GenBank/DDBJ databases">
        <authorList>
            <person name="de Groot N.N."/>
        </authorList>
    </citation>
    <scope>NUCLEOTIDE SEQUENCE [LARGE SCALE GENOMIC DNA]</scope>
    <source>
        <strain evidence="12 13">AR40</strain>
    </source>
</reference>
<dbReference type="GO" id="GO:0005524">
    <property type="term" value="F:ATP binding"/>
    <property type="evidence" value="ECO:0007669"/>
    <property type="project" value="UniProtKB-KW"/>
</dbReference>
<dbReference type="AlphaFoldDB" id="A0A1H9SK69"/>
<keyword evidence="3" id="KW-0597">Phosphoprotein</keyword>
<feature type="transmembrane region" description="Helical" evidence="9">
    <location>
        <begin position="6"/>
        <end position="38"/>
    </location>
</feature>
<name>A0A1H9SK69_BUTFI</name>
<evidence type="ECO:0000256" key="4">
    <source>
        <dbReference type="ARBA" id="ARBA00022679"/>
    </source>
</evidence>
<evidence type="ECO:0000256" key="6">
    <source>
        <dbReference type="ARBA" id="ARBA00022777"/>
    </source>
</evidence>
<evidence type="ECO:0000313" key="12">
    <source>
        <dbReference type="EMBL" id="SER85337.1"/>
    </source>
</evidence>
<dbReference type="RefSeq" id="WP_081357050.1">
    <property type="nucleotide sequence ID" value="NZ_FOGJ01000012.1"/>
</dbReference>
<dbReference type="InterPro" id="IPR003594">
    <property type="entry name" value="HATPase_dom"/>
</dbReference>
<evidence type="ECO:0000256" key="2">
    <source>
        <dbReference type="ARBA" id="ARBA00012438"/>
    </source>
</evidence>
<feature type="transmembrane region" description="Helical" evidence="9">
    <location>
        <begin position="50"/>
        <end position="68"/>
    </location>
</feature>
<evidence type="ECO:0000259" key="11">
    <source>
        <dbReference type="Pfam" id="PF07730"/>
    </source>
</evidence>
<evidence type="ECO:0000256" key="5">
    <source>
        <dbReference type="ARBA" id="ARBA00022741"/>
    </source>
</evidence>
<keyword evidence="9" id="KW-1133">Transmembrane helix</keyword>
<feature type="domain" description="Histidine kinase/HSP90-like ATPase" evidence="10">
    <location>
        <begin position="240"/>
        <end position="329"/>
    </location>
</feature>
<keyword evidence="5" id="KW-0547">Nucleotide-binding</keyword>
<evidence type="ECO:0000256" key="3">
    <source>
        <dbReference type="ARBA" id="ARBA00022553"/>
    </source>
</evidence>
<gene>
    <name evidence="12" type="ORF">SAMN04487884_11280</name>
</gene>
<keyword evidence="8" id="KW-0902">Two-component regulatory system</keyword>